<keyword evidence="2" id="KW-1185">Reference proteome</keyword>
<protein>
    <submittedName>
        <fullName evidence="1">Uncharacterized protein</fullName>
    </submittedName>
</protein>
<dbReference type="GeneID" id="36594548"/>
<reference evidence="1 2" key="1">
    <citation type="submission" date="2016-04" db="EMBL/GenBank/DDBJ databases">
        <title>A degradative enzymes factory behind the ericoid mycorrhizal symbiosis.</title>
        <authorList>
            <consortium name="DOE Joint Genome Institute"/>
            <person name="Martino E."/>
            <person name="Morin E."/>
            <person name="Grelet G."/>
            <person name="Kuo A."/>
            <person name="Kohler A."/>
            <person name="Daghino S."/>
            <person name="Barry K."/>
            <person name="Choi C."/>
            <person name="Cichocki N."/>
            <person name="Clum A."/>
            <person name="Copeland A."/>
            <person name="Hainaut M."/>
            <person name="Haridas S."/>
            <person name="Labutti K."/>
            <person name="Lindquist E."/>
            <person name="Lipzen A."/>
            <person name="Khouja H.-R."/>
            <person name="Murat C."/>
            <person name="Ohm R."/>
            <person name="Olson A."/>
            <person name="Spatafora J."/>
            <person name="Veneault-Fourrey C."/>
            <person name="Henrissat B."/>
            <person name="Grigoriev I."/>
            <person name="Martin F."/>
            <person name="Perotto S."/>
        </authorList>
    </citation>
    <scope>NUCLEOTIDE SEQUENCE [LARGE SCALE GENOMIC DNA]</scope>
    <source>
        <strain evidence="1 2">E</strain>
    </source>
</reference>
<dbReference type="RefSeq" id="XP_024741224.1">
    <property type="nucleotide sequence ID" value="XM_024886471.1"/>
</dbReference>
<evidence type="ECO:0000313" key="2">
    <source>
        <dbReference type="Proteomes" id="UP000235371"/>
    </source>
</evidence>
<name>A0A2J6TMS0_9HELO</name>
<sequence length="1087" mass="119631">MASMGKISAVAISIPNELTIAAAAFNIDFTLLKMEAPKEYQGLGAALSANRRAEAESGQSHITARRLGALFDSKLTRVPHLIDAYGKRVSEICATMAENAQSFPEGAIFGAQMGADGTNIWAGATSGSGALAVHLLSCLLARIWKSHEAISLWVELVEKRKQEILSSFNSGSATDTASVMAAQQIVTREQLAAWDASARSWLHTADSIKRLQQTQLTLIMNNIRMPVNSSNEPYESVMNAWISAMEAMERLVQGMPQRVQDGSILLAISSWHLYPNMHILVDQPKEVDQKDALMNGAIITISGQQSSTDREGVYWSLPLARMRYYAPPEIAERRMASDTSRVTIDELWVVILGILIGPWSQTHLGIDQSCEFINRLTKRVNSSGIPVRWLDLISKAANRYQEAEGWEREQVTKLFHLGSRRGKRFLSEYDTNLPPYFQLNDFSVLLGMFKEDTKGLPGLGPMKKITALRHIAQGLKCSSDDLMIRFLTEPKVNDEVAAYGYASALPVARKSLKRSRGEAENMADGHVRWIVASYDNPKIACEGRDCSCMQGSLDGCCCNVNGEPCTEFCHSSGFACKNSRSVVSFRCSSNGLGCSKRPYCHGCYNRLAQTLVSKEGEDCQLVHDVFEEINNLRFKLCKSNKNGQSETIVFEYLIGDPSVVSLFKRECVQIKRNTQAGSSKQANPGVPAIVETETEEFFNPSATASLDDIDAILAEPFCNDNLMAYLRNIFLHSPSLDCSIAALDFATSIYEKLDGATVNLEILNLTIPTLRWTHGLSTSRESVFKSTSRDARMSTPNITSNRGSESLPEWSPPELFDASLNPGPVAYLERCFACLAMFESGQFDVVPKSLRGVFALSSGDSIFVDSALLADPTVNSSKLHIKRVLGNLGRPGMAFLVSPAKPRLKEYSLASWRLINHFPFKGEFRNSFIGTSLHLSFTDFEMPIDVGWRGLRDTPVVLVEALVSLDDRGKALGELDIMNLCGNRRYAMLQGCPHTCASVASSSTLSTVSIPQEGWLQNSLVSIDCWDEFLDFPNSRGIFMTTGNWQARLAAVAASIQQGKKVLVLPPAPCLKCLGTYQLGDFNVIIG</sequence>
<dbReference type="EMBL" id="KZ613767">
    <property type="protein sequence ID" value="PMD64320.1"/>
    <property type="molecule type" value="Genomic_DNA"/>
</dbReference>
<gene>
    <name evidence="1" type="ORF">K444DRAFT_660512</name>
</gene>
<dbReference type="InParanoid" id="A0A2J6TMS0"/>
<dbReference type="OrthoDB" id="5354164at2759"/>
<proteinExistence type="predicted"/>
<dbReference type="AlphaFoldDB" id="A0A2J6TMS0"/>
<accession>A0A2J6TMS0</accession>
<dbReference type="Proteomes" id="UP000235371">
    <property type="component" value="Unassembled WGS sequence"/>
</dbReference>
<organism evidence="1 2">
    <name type="scientific">Hyaloscypha bicolor E</name>
    <dbReference type="NCBI Taxonomy" id="1095630"/>
    <lineage>
        <taxon>Eukaryota</taxon>
        <taxon>Fungi</taxon>
        <taxon>Dikarya</taxon>
        <taxon>Ascomycota</taxon>
        <taxon>Pezizomycotina</taxon>
        <taxon>Leotiomycetes</taxon>
        <taxon>Helotiales</taxon>
        <taxon>Hyaloscyphaceae</taxon>
        <taxon>Hyaloscypha</taxon>
        <taxon>Hyaloscypha bicolor</taxon>
    </lineage>
</organism>
<evidence type="ECO:0000313" key="1">
    <source>
        <dbReference type="EMBL" id="PMD64320.1"/>
    </source>
</evidence>